<reference evidence="2" key="1">
    <citation type="submission" date="2016-11" db="EMBL/GenBank/DDBJ databases">
        <authorList>
            <person name="Varghese N."/>
            <person name="Submissions S."/>
        </authorList>
    </citation>
    <scope>NUCLEOTIDE SEQUENCE [LARGE SCALE GENOMIC DNA]</scope>
    <source>
        <strain evidence="2">DSM 17957</strain>
    </source>
</reference>
<dbReference type="Proteomes" id="UP000184536">
    <property type="component" value="Unassembled WGS sequence"/>
</dbReference>
<dbReference type="STRING" id="1121919.SAMN02745975_03616"/>
<protein>
    <submittedName>
        <fullName evidence="1">Uncharacterized protein</fullName>
    </submittedName>
</protein>
<keyword evidence="2" id="KW-1185">Reference proteome</keyword>
<dbReference type="AlphaFoldDB" id="A0A1M6PM91"/>
<sequence length="50" mass="5614">MNTQNDEGVDPYIPIKVYVVNGPCAVPKKGQEQGLCYKNIFACNDVYLYT</sequence>
<gene>
    <name evidence="1" type="ORF">SAMN02745975_03616</name>
</gene>
<organism evidence="1 2">
    <name type="scientific">Geosporobacter subterraneus DSM 17957</name>
    <dbReference type="NCBI Taxonomy" id="1121919"/>
    <lineage>
        <taxon>Bacteria</taxon>
        <taxon>Bacillati</taxon>
        <taxon>Bacillota</taxon>
        <taxon>Clostridia</taxon>
        <taxon>Peptostreptococcales</taxon>
        <taxon>Thermotaleaceae</taxon>
        <taxon>Geosporobacter</taxon>
    </lineage>
</organism>
<proteinExistence type="predicted"/>
<name>A0A1M6PM91_9FIRM</name>
<dbReference type="EMBL" id="FQZV01000072">
    <property type="protein sequence ID" value="SHK09042.1"/>
    <property type="molecule type" value="Genomic_DNA"/>
</dbReference>
<accession>A0A1M6PM91</accession>
<evidence type="ECO:0000313" key="1">
    <source>
        <dbReference type="EMBL" id="SHK09042.1"/>
    </source>
</evidence>
<evidence type="ECO:0000313" key="2">
    <source>
        <dbReference type="Proteomes" id="UP000184536"/>
    </source>
</evidence>